<dbReference type="Proteomes" id="UP000008068">
    <property type="component" value="Unassembled WGS sequence"/>
</dbReference>
<evidence type="ECO:0000313" key="2">
    <source>
        <dbReference type="EMBL" id="EGT60462.1"/>
    </source>
</evidence>
<dbReference type="InParanoid" id="G0PJY9"/>
<feature type="compositionally biased region" description="Basic and acidic residues" evidence="1">
    <location>
        <begin position="14"/>
        <end position="27"/>
    </location>
</feature>
<feature type="compositionally biased region" description="Basic and acidic residues" evidence="1">
    <location>
        <begin position="69"/>
        <end position="86"/>
    </location>
</feature>
<gene>
    <name evidence="2" type="ORF">CAEBREN_24013</name>
</gene>
<feature type="region of interest" description="Disordered" evidence="1">
    <location>
        <begin position="1"/>
        <end position="27"/>
    </location>
</feature>
<feature type="region of interest" description="Disordered" evidence="1">
    <location>
        <begin position="69"/>
        <end position="113"/>
    </location>
</feature>
<dbReference type="AlphaFoldDB" id="G0PJY9"/>
<proteinExistence type="predicted"/>
<reference evidence="3" key="1">
    <citation type="submission" date="2011-07" db="EMBL/GenBank/DDBJ databases">
        <authorList>
            <consortium name="Caenorhabditis brenneri Sequencing and Analysis Consortium"/>
            <person name="Wilson R.K."/>
        </authorList>
    </citation>
    <scope>NUCLEOTIDE SEQUENCE [LARGE SCALE GENOMIC DNA]</scope>
    <source>
        <strain evidence="3">PB2801</strain>
    </source>
</reference>
<evidence type="ECO:0000256" key="1">
    <source>
        <dbReference type="SAM" id="MobiDB-lite"/>
    </source>
</evidence>
<keyword evidence="3" id="KW-1185">Reference proteome</keyword>
<protein>
    <submittedName>
        <fullName evidence="2">Uncharacterized protein</fullName>
    </submittedName>
</protein>
<organism evidence="3">
    <name type="scientific">Caenorhabditis brenneri</name>
    <name type="common">Nematode worm</name>
    <dbReference type="NCBI Taxonomy" id="135651"/>
    <lineage>
        <taxon>Eukaryota</taxon>
        <taxon>Metazoa</taxon>
        <taxon>Ecdysozoa</taxon>
        <taxon>Nematoda</taxon>
        <taxon>Chromadorea</taxon>
        <taxon>Rhabditida</taxon>
        <taxon>Rhabditina</taxon>
        <taxon>Rhabditomorpha</taxon>
        <taxon>Rhabditoidea</taxon>
        <taxon>Rhabditidae</taxon>
        <taxon>Peloderinae</taxon>
        <taxon>Caenorhabditis</taxon>
    </lineage>
</organism>
<dbReference type="EMBL" id="GL380773">
    <property type="protein sequence ID" value="EGT60462.1"/>
    <property type="molecule type" value="Genomic_DNA"/>
</dbReference>
<evidence type="ECO:0000313" key="3">
    <source>
        <dbReference type="Proteomes" id="UP000008068"/>
    </source>
</evidence>
<name>G0PJY9_CAEBE</name>
<dbReference type="HOGENOM" id="CLU_2135700_0_0_1"/>
<accession>G0PJY9</accession>
<sequence length="113" mass="13934">MFLLDHLQDPISPEDFKKGEESERQEMKVKELRKLAVDRRSHNHWILNYEKEEYKKQYKLQREVLKQMRKEKKEAKRNKKNEEYSRFPRKSRNAPFHWYGDLPEAVEDNGRSL</sequence>